<keyword evidence="4" id="KW-1185">Reference proteome</keyword>
<evidence type="ECO:0000313" key="4">
    <source>
        <dbReference type="Proteomes" id="UP000694853"/>
    </source>
</evidence>
<protein>
    <submittedName>
        <fullName evidence="5">Uncharacterized protein LOC113862407</fullName>
    </submittedName>
</protein>
<dbReference type="InterPro" id="IPR021864">
    <property type="entry name" value="DUF3475"/>
</dbReference>
<feature type="region of interest" description="Disordered" evidence="1">
    <location>
        <begin position="564"/>
        <end position="587"/>
    </location>
</feature>
<sequence>MVKARVSFRKDKRKKKKNNLQILFNQNIHRIEREASHGGRGGSFTIMARYQGPNLCCFFFHDELPPSQTLGILAFDAAKTMCRLVSLYNSLSDAEILKLRRHVIRSKSVSHLNSRDECFLLNLACAEHLDDLNLTAAAVSRLARNCSDKDLARIDALFADLSHGVADLRKFDFGARHIERKIDDMEKLVAGTRNLHLAMESLSEMEASEKKIQRWRTIRANHGLMVKVECFDDKIMFFRRQVQYYKQVSLWNQTFDKVVGLMAKIICVVYARVRTVFGSVVTGVIPGLNNHKNKVVVRRLFRPNLENCCCRIEHRELYMTNLCLFNQNDESLKKGTRNACHVLKGTGTAVTRLHGEESGFTGNNRVLRLAPASTVGGVGLSLRYANLILLTERCMHVGTGIGDDMRVAVYEMLPERLKVKLKAKLRNEWMKWEGLEEGEEVHVAVAARWRDVLTEVLERLLPVAHDMVRWQAERNLEKQKLDTKPTVLLLQTLHYSNLDKVEEAIVEMLVGLSCVFWYRKQSNEPRSQGGERPCRRNRVLHTPPLLHFHAEDEKDCERGRNMQKLKGEALERGRPKQGSRRDRVLFH</sequence>
<dbReference type="GeneID" id="113862407"/>
<reference evidence="5" key="2">
    <citation type="submission" date="2025-08" db="UniProtKB">
        <authorList>
            <consortium name="RefSeq"/>
        </authorList>
    </citation>
    <scope>IDENTIFICATION</scope>
    <source>
        <tissue evidence="5">Young leaves</tissue>
    </source>
</reference>
<dbReference type="Pfam" id="PF11961">
    <property type="entry name" value="DUF3475"/>
    <property type="match status" value="1"/>
</dbReference>
<dbReference type="InterPro" id="IPR007700">
    <property type="entry name" value="DUF668"/>
</dbReference>
<dbReference type="PANTHER" id="PTHR31371">
    <property type="entry name" value="BNAC09G50660D PROTEIN"/>
    <property type="match status" value="1"/>
</dbReference>
<evidence type="ECO:0000313" key="5">
    <source>
        <dbReference type="RefSeq" id="XP_027351295.1"/>
    </source>
</evidence>
<dbReference type="KEGG" id="aprc:113862407"/>
<organism evidence="4 5">
    <name type="scientific">Abrus precatorius</name>
    <name type="common">Indian licorice</name>
    <name type="synonym">Glycine abrus</name>
    <dbReference type="NCBI Taxonomy" id="3816"/>
    <lineage>
        <taxon>Eukaryota</taxon>
        <taxon>Viridiplantae</taxon>
        <taxon>Streptophyta</taxon>
        <taxon>Embryophyta</taxon>
        <taxon>Tracheophyta</taxon>
        <taxon>Spermatophyta</taxon>
        <taxon>Magnoliopsida</taxon>
        <taxon>eudicotyledons</taxon>
        <taxon>Gunneridae</taxon>
        <taxon>Pentapetalae</taxon>
        <taxon>rosids</taxon>
        <taxon>fabids</taxon>
        <taxon>Fabales</taxon>
        <taxon>Fabaceae</taxon>
        <taxon>Papilionoideae</taxon>
        <taxon>50 kb inversion clade</taxon>
        <taxon>NPAAA clade</taxon>
        <taxon>indigoferoid/millettioid clade</taxon>
        <taxon>Abreae</taxon>
        <taxon>Abrus</taxon>
    </lineage>
</organism>
<reference evidence="4" key="1">
    <citation type="journal article" date="2019" name="Toxins">
        <title>Detection of Abrin-Like and Prepropulchellin-Like Toxin Genes and Transcripts Using Whole Genome Sequencing and Full-Length Transcript Sequencing of Abrus precatorius.</title>
        <authorList>
            <person name="Hovde B.T."/>
            <person name="Daligault H.E."/>
            <person name="Hanschen E.R."/>
            <person name="Kunde Y.A."/>
            <person name="Johnson M.B."/>
            <person name="Starkenburg S.R."/>
            <person name="Johnson S.L."/>
        </authorList>
    </citation>
    <scope>NUCLEOTIDE SEQUENCE [LARGE SCALE GENOMIC DNA]</scope>
</reference>
<evidence type="ECO:0000259" key="2">
    <source>
        <dbReference type="Pfam" id="PF05003"/>
    </source>
</evidence>
<feature type="domain" description="DUF668" evidence="2">
    <location>
        <begin position="374"/>
        <end position="469"/>
    </location>
</feature>
<proteinExistence type="predicted"/>
<dbReference type="AlphaFoldDB" id="A0A8B8L524"/>
<name>A0A8B8L524_ABRPR</name>
<evidence type="ECO:0000259" key="3">
    <source>
        <dbReference type="Pfam" id="PF11961"/>
    </source>
</evidence>
<accession>A0A8B8L524</accession>
<gene>
    <name evidence="5" type="primary">LOC113862407</name>
</gene>
<evidence type="ECO:0000256" key="1">
    <source>
        <dbReference type="SAM" id="MobiDB-lite"/>
    </source>
</evidence>
<dbReference type="Proteomes" id="UP000694853">
    <property type="component" value="Unplaced"/>
</dbReference>
<dbReference type="RefSeq" id="XP_027351295.1">
    <property type="nucleotide sequence ID" value="XM_027495494.1"/>
</dbReference>
<dbReference type="OrthoDB" id="673374at2759"/>
<feature type="domain" description="DUF3475" evidence="3">
    <location>
        <begin position="72"/>
        <end position="127"/>
    </location>
</feature>
<dbReference type="Pfam" id="PF05003">
    <property type="entry name" value="DUF668"/>
    <property type="match status" value="1"/>
</dbReference>
<dbReference type="GO" id="GO:0045927">
    <property type="term" value="P:positive regulation of growth"/>
    <property type="evidence" value="ECO:0007669"/>
    <property type="project" value="InterPro"/>
</dbReference>
<dbReference type="PANTHER" id="PTHR31371:SF12">
    <property type="entry name" value="AVR9_CF-9 RAPIDLY ELICITED PROTEIN"/>
    <property type="match status" value="1"/>
</dbReference>